<organism evidence="1 2">
    <name type="scientific">Pleurotus ostreatus</name>
    <name type="common">Oyster mushroom</name>
    <name type="synonym">White-rot fungus</name>
    <dbReference type="NCBI Taxonomy" id="5322"/>
    <lineage>
        <taxon>Eukaryota</taxon>
        <taxon>Fungi</taxon>
        <taxon>Dikarya</taxon>
        <taxon>Basidiomycota</taxon>
        <taxon>Agaricomycotina</taxon>
        <taxon>Agaricomycetes</taxon>
        <taxon>Agaricomycetidae</taxon>
        <taxon>Agaricales</taxon>
        <taxon>Pleurotineae</taxon>
        <taxon>Pleurotaceae</taxon>
        <taxon>Pleurotus</taxon>
    </lineage>
</organism>
<dbReference type="OrthoDB" id="2789810at2759"/>
<dbReference type="SUPFAM" id="SSF52047">
    <property type="entry name" value="RNI-like"/>
    <property type="match status" value="1"/>
</dbReference>
<dbReference type="RefSeq" id="XP_036635440.1">
    <property type="nucleotide sequence ID" value="XM_036773967.1"/>
</dbReference>
<accession>A0A8H7DYW2</accession>
<dbReference type="GeneID" id="59374201"/>
<dbReference type="InterPro" id="IPR032675">
    <property type="entry name" value="LRR_dom_sf"/>
</dbReference>
<gene>
    <name evidence="1" type="ORF">PC9H_004383</name>
</gene>
<proteinExistence type="predicted"/>
<evidence type="ECO:0000313" key="1">
    <source>
        <dbReference type="EMBL" id="KAF7437541.1"/>
    </source>
</evidence>
<keyword evidence="2" id="KW-1185">Reference proteome</keyword>
<evidence type="ECO:0000313" key="2">
    <source>
        <dbReference type="Proteomes" id="UP000623687"/>
    </source>
</evidence>
<sequence length="371" mass="41583">MSPATTLPSEILMKILENYPQSHIDISNFCLVHRTWYPIAQAILFRHCSVRLGEHDAPRFFEALVQYPHIYPLIRSLDFRSLSAALLETFQALGPSSSVSTLLLRSHRIDAEQRNILIRSFPQLEKLSLTHSTSLGGFSGLVHLISSFPKLRDLNLTDVSCRSNQKEATYPDIGTKPSLRAFHCHLGLRVMDDLLGWMMSHSPLPPISSVYLASYDTYEDLPDVVPSFLASLPTLKSAWVSLSTMWDPPPLTFSENPQLETIRLDFDLHALNPSKWIPFLSTVFSSVSSVLMKTIVVTMRLSGGCAPNFDWAALGRVLSSPIFTNLRTVYITCSNPYVLEEPPYVGDLEDNICEALAHLVARDILTVRVQV</sequence>
<dbReference type="VEuPathDB" id="FungiDB:PC9H_004383"/>
<protein>
    <recommendedName>
        <fullName evidence="3">F-box domain-containing protein</fullName>
    </recommendedName>
</protein>
<name>A0A8H7DYW2_PLEOS</name>
<dbReference type="AlphaFoldDB" id="A0A8H7DYW2"/>
<evidence type="ECO:0008006" key="3">
    <source>
        <dbReference type="Google" id="ProtNLM"/>
    </source>
</evidence>
<comment type="caution">
    <text evidence="1">The sequence shown here is derived from an EMBL/GenBank/DDBJ whole genome shotgun (WGS) entry which is preliminary data.</text>
</comment>
<dbReference type="Proteomes" id="UP000623687">
    <property type="component" value="Unassembled WGS sequence"/>
</dbReference>
<dbReference type="EMBL" id="JACETU010000002">
    <property type="protein sequence ID" value="KAF7437541.1"/>
    <property type="molecule type" value="Genomic_DNA"/>
</dbReference>
<dbReference type="Gene3D" id="3.80.10.10">
    <property type="entry name" value="Ribonuclease Inhibitor"/>
    <property type="match status" value="1"/>
</dbReference>
<reference evidence="1" key="1">
    <citation type="submission" date="2019-07" db="EMBL/GenBank/DDBJ databases">
        <authorList>
            <person name="Palmer J.M."/>
        </authorList>
    </citation>
    <scope>NUCLEOTIDE SEQUENCE</scope>
    <source>
        <strain evidence="1">PC9</strain>
    </source>
</reference>